<dbReference type="Gene3D" id="3.30.750.70">
    <property type="entry name" value="4-hydroxybutyrate coenzyme like domains"/>
    <property type="match status" value="1"/>
</dbReference>
<dbReference type="Proteomes" id="UP000695562">
    <property type="component" value="Unassembled WGS sequence"/>
</dbReference>
<reference evidence="11" key="1">
    <citation type="submission" date="2020-01" db="EMBL/GenBank/DDBJ databases">
        <title>Development of genomics and gene disruption for Polysphondylium violaceum indicates a role for the polyketide synthase stlB in stalk morphogenesis.</title>
        <authorList>
            <person name="Narita B."/>
            <person name="Kawabe Y."/>
            <person name="Kin K."/>
            <person name="Saito T."/>
            <person name="Gibbs R."/>
            <person name="Kuspa A."/>
            <person name="Muzny D."/>
            <person name="Queller D."/>
            <person name="Richards S."/>
            <person name="Strassman J."/>
            <person name="Sucgang R."/>
            <person name="Worley K."/>
            <person name="Schaap P."/>
        </authorList>
    </citation>
    <scope>NUCLEOTIDE SEQUENCE</scope>
    <source>
        <strain evidence="11">QSvi11</strain>
    </source>
</reference>
<dbReference type="InterPro" id="IPR026888">
    <property type="entry name" value="AcetylCoA_hyd_C"/>
</dbReference>
<dbReference type="InterPro" id="IPR003702">
    <property type="entry name" value="ActCoA_hydro_N"/>
</dbReference>
<dbReference type="AlphaFoldDB" id="A0A8J4PRY4"/>
<keyword evidence="6" id="KW-0963">Cytoplasm</keyword>
<dbReference type="InterPro" id="IPR046433">
    <property type="entry name" value="ActCoA_hydro"/>
</dbReference>
<name>A0A8J4PRY4_9MYCE</name>
<keyword evidence="12" id="KW-1185">Reference proteome</keyword>
<proteinExistence type="inferred from homology"/>
<evidence type="ECO:0000256" key="1">
    <source>
        <dbReference type="ARBA" id="ARBA00001831"/>
    </source>
</evidence>
<accession>A0A8J4PRY4</accession>
<dbReference type="FunFam" id="3.40.1080.20:FF:000001">
    <property type="entry name" value="Acetyl-CoA hydrolase Ach1"/>
    <property type="match status" value="1"/>
</dbReference>
<evidence type="ECO:0000256" key="8">
    <source>
        <dbReference type="ARBA" id="ARBA00029672"/>
    </source>
</evidence>
<evidence type="ECO:0000256" key="4">
    <source>
        <dbReference type="ARBA" id="ARBA00011920"/>
    </source>
</evidence>
<dbReference type="Pfam" id="PF02550">
    <property type="entry name" value="AcetylCoA_hydro"/>
    <property type="match status" value="1"/>
</dbReference>
<dbReference type="GO" id="GO:0005739">
    <property type="term" value="C:mitochondrion"/>
    <property type="evidence" value="ECO:0007669"/>
    <property type="project" value="TreeGrafter"/>
</dbReference>
<evidence type="ECO:0000256" key="3">
    <source>
        <dbReference type="ARBA" id="ARBA00009632"/>
    </source>
</evidence>
<dbReference type="SUPFAM" id="SSF100950">
    <property type="entry name" value="NagB/RpiA/CoA transferase-like"/>
    <property type="match status" value="2"/>
</dbReference>
<keyword evidence="7" id="KW-0378">Hydrolase</keyword>
<evidence type="ECO:0000313" key="12">
    <source>
        <dbReference type="Proteomes" id="UP000695562"/>
    </source>
</evidence>
<comment type="catalytic activity">
    <reaction evidence="1">
        <text>acetyl-CoA + H2O = acetate + CoA + H(+)</text>
        <dbReference type="Rhea" id="RHEA:20289"/>
        <dbReference type="ChEBI" id="CHEBI:15377"/>
        <dbReference type="ChEBI" id="CHEBI:15378"/>
        <dbReference type="ChEBI" id="CHEBI:30089"/>
        <dbReference type="ChEBI" id="CHEBI:57287"/>
        <dbReference type="ChEBI" id="CHEBI:57288"/>
        <dbReference type="EC" id="3.1.2.1"/>
    </reaction>
</comment>
<dbReference type="GO" id="GO:0003986">
    <property type="term" value="F:acetyl-CoA hydrolase activity"/>
    <property type="evidence" value="ECO:0007669"/>
    <property type="project" value="UniProtKB-EC"/>
</dbReference>
<evidence type="ECO:0000256" key="6">
    <source>
        <dbReference type="ARBA" id="ARBA00022490"/>
    </source>
</evidence>
<dbReference type="Gene3D" id="3.40.1080.10">
    <property type="entry name" value="Glutaconate Coenzyme A-transferase"/>
    <property type="match status" value="1"/>
</dbReference>
<dbReference type="PANTHER" id="PTHR43609:SF1">
    <property type="entry name" value="ACETYL-COA HYDROLASE"/>
    <property type="match status" value="1"/>
</dbReference>
<evidence type="ECO:0000256" key="7">
    <source>
        <dbReference type="ARBA" id="ARBA00022801"/>
    </source>
</evidence>
<dbReference type="FunFam" id="3.40.1080.10:FF:000003">
    <property type="entry name" value="Acetyl-coA hydrolase Ach1"/>
    <property type="match status" value="1"/>
</dbReference>
<dbReference type="GO" id="GO:0006083">
    <property type="term" value="P:acetate metabolic process"/>
    <property type="evidence" value="ECO:0007669"/>
    <property type="project" value="InterPro"/>
</dbReference>
<organism evidence="11 12">
    <name type="scientific">Polysphondylium violaceum</name>
    <dbReference type="NCBI Taxonomy" id="133409"/>
    <lineage>
        <taxon>Eukaryota</taxon>
        <taxon>Amoebozoa</taxon>
        <taxon>Evosea</taxon>
        <taxon>Eumycetozoa</taxon>
        <taxon>Dictyostelia</taxon>
        <taxon>Dictyosteliales</taxon>
        <taxon>Dictyosteliaceae</taxon>
        <taxon>Polysphondylium</taxon>
    </lineage>
</organism>
<dbReference type="Gene3D" id="3.40.1080.20">
    <property type="entry name" value="Acetyl-CoA hydrolase/transferase C-terminal domain"/>
    <property type="match status" value="1"/>
</dbReference>
<evidence type="ECO:0000313" key="11">
    <source>
        <dbReference type="EMBL" id="KAF2071900.1"/>
    </source>
</evidence>
<gene>
    <name evidence="11" type="ORF">CYY_006779</name>
</gene>
<dbReference type="EC" id="3.1.2.1" evidence="4"/>
<comment type="subcellular location">
    <subcellularLocation>
        <location evidence="2">Cytoplasm</location>
    </subcellularLocation>
</comment>
<dbReference type="FunFam" id="3.30.750.70:FF:000002">
    <property type="entry name" value="Acetyl-CoA hydrolase Ach1"/>
    <property type="match status" value="1"/>
</dbReference>
<sequence>MHKVVEHGTKSLITSRIKRPSLLSKVITDPNHLIPYFQNGQYIGWSGFAGTNYPKVTPIALADHVEKNSLQSKLKFNLFVGASTGPETEGRWAALDMIERRYPHQSDSSVRKGINTGNIKFADEHLSIYANDLLYGYYTLKKEKGDKRKLDIAIIEATEITEEGYIIPGASVGITPEILQMADKVIIEINTSLPSFKGVHDLVKHDPPPFTKPYQLTRVDDRIGVEAFPIDPEKILAIVESQLPDNTSDPAPEDEKSNAIAHHIVEFFKAEIEAGRMPKNLHPIQSGIGSIANAVIGGLSRGPFENINVWTEVIQDTFLDFFDNGKLNFASATSLRFSPSGFNRLFNNWDNYVNKMVLRNQAISNSAELIRRLGVIALNTPVEFDIYGHINSTCVDGSKMLNGIGGSGEFLRNSKLSIVHAPSTRPTKSDPHGISTVVPFASHIDHSEHDVDIYVTEQGLADVRGLDPIERAKVIIEKCAHPIYKPILKEYLETSTQICLKKGAAHEPHQLDKAFKFYTNLVEKGTMRFDKW</sequence>
<feature type="domain" description="Acetyl-CoA hydrolase/transferase N-terminal" evidence="9">
    <location>
        <begin position="24"/>
        <end position="240"/>
    </location>
</feature>
<comment type="similarity">
    <text evidence="3">Belongs to the acetyl-CoA hydrolase/transferase family.</text>
</comment>
<dbReference type="InterPro" id="IPR037171">
    <property type="entry name" value="NagB/RpiA_transferase-like"/>
</dbReference>
<evidence type="ECO:0000259" key="9">
    <source>
        <dbReference type="Pfam" id="PF02550"/>
    </source>
</evidence>
<comment type="caution">
    <text evidence="11">The sequence shown here is derived from an EMBL/GenBank/DDBJ whole genome shotgun (WGS) entry which is preliminary data.</text>
</comment>
<evidence type="ECO:0000256" key="5">
    <source>
        <dbReference type="ARBA" id="ARBA00017958"/>
    </source>
</evidence>
<dbReference type="Pfam" id="PF13336">
    <property type="entry name" value="AcetylCoA_hyd_C"/>
    <property type="match status" value="1"/>
</dbReference>
<dbReference type="GO" id="GO:0008775">
    <property type="term" value="F:acetate CoA-transferase activity"/>
    <property type="evidence" value="ECO:0007669"/>
    <property type="project" value="InterPro"/>
</dbReference>
<dbReference type="OrthoDB" id="10250396at2759"/>
<dbReference type="PANTHER" id="PTHR43609">
    <property type="entry name" value="ACETYL-COA HYDROLASE"/>
    <property type="match status" value="1"/>
</dbReference>
<evidence type="ECO:0000256" key="2">
    <source>
        <dbReference type="ARBA" id="ARBA00004496"/>
    </source>
</evidence>
<dbReference type="InterPro" id="IPR038460">
    <property type="entry name" value="AcetylCoA_hyd_C_sf"/>
</dbReference>
<evidence type="ECO:0000259" key="10">
    <source>
        <dbReference type="Pfam" id="PF13336"/>
    </source>
</evidence>
<feature type="domain" description="Acetyl-CoA hydrolase/transferase C-terminal" evidence="10">
    <location>
        <begin position="341"/>
        <end position="491"/>
    </location>
</feature>
<dbReference type="EMBL" id="AJWJ01000328">
    <property type="protein sequence ID" value="KAF2071900.1"/>
    <property type="molecule type" value="Genomic_DNA"/>
</dbReference>
<protein>
    <recommendedName>
        <fullName evidence="5">Acetyl-CoA hydrolase</fullName>
        <ecNumber evidence="4">3.1.2.1</ecNumber>
    </recommendedName>
    <alternativeName>
        <fullName evidence="8">Acetyl-CoA deacylase</fullName>
    </alternativeName>
</protein>